<dbReference type="EMBL" id="AGYG01000038">
    <property type="protein sequence ID" value="ENZ31279.1"/>
    <property type="molecule type" value="Genomic_DNA"/>
</dbReference>
<name>R0AES2_9FIRM</name>
<evidence type="ECO:0008006" key="4">
    <source>
        <dbReference type="Google" id="ProtNLM"/>
    </source>
</evidence>
<reference evidence="2 3" key="1">
    <citation type="submission" date="2013-01" db="EMBL/GenBank/DDBJ databases">
        <title>The Genome Sequence of Clostridium bolteae 90B8.</title>
        <authorList>
            <consortium name="The Broad Institute Genome Sequencing Platform"/>
            <person name="Earl A."/>
            <person name="Ward D."/>
            <person name="Feldgarden M."/>
            <person name="Gevers D."/>
            <person name="Courvalin P."/>
            <person name="Lambert T."/>
            <person name="Walker B."/>
            <person name="Young S.K."/>
            <person name="Zeng Q."/>
            <person name="Gargeya S."/>
            <person name="Fitzgerald M."/>
            <person name="Haas B."/>
            <person name="Abouelleil A."/>
            <person name="Alvarado L."/>
            <person name="Arachchi H.M."/>
            <person name="Berlin A.M."/>
            <person name="Chapman S.B."/>
            <person name="Dewar J."/>
            <person name="Goldberg J."/>
            <person name="Griggs A."/>
            <person name="Gujja S."/>
            <person name="Hansen M."/>
            <person name="Howarth C."/>
            <person name="Imamovic A."/>
            <person name="Larimer J."/>
            <person name="McCowan C."/>
            <person name="Murphy C."/>
            <person name="Neiman D."/>
            <person name="Pearson M."/>
            <person name="Priest M."/>
            <person name="Roberts A."/>
            <person name="Saif S."/>
            <person name="Shea T."/>
            <person name="Sisk P."/>
            <person name="Sykes S."/>
            <person name="Wortman J."/>
            <person name="Nusbaum C."/>
            <person name="Birren B."/>
        </authorList>
    </citation>
    <scope>NUCLEOTIDE SEQUENCE [LARGE SCALE GENOMIC DNA]</scope>
    <source>
        <strain evidence="2 3">90B8</strain>
    </source>
</reference>
<protein>
    <recommendedName>
        <fullName evidence="4">DUF5673 domain-containing protein</fullName>
    </recommendedName>
</protein>
<feature type="transmembrane region" description="Helical" evidence="1">
    <location>
        <begin position="42"/>
        <end position="61"/>
    </location>
</feature>
<dbReference type="Proteomes" id="UP000013041">
    <property type="component" value="Unassembled WGS sequence"/>
</dbReference>
<dbReference type="PATRIC" id="fig|997897.5.peg.6004"/>
<dbReference type="AlphaFoldDB" id="R0AES2"/>
<dbReference type="Pfam" id="PF20197">
    <property type="entry name" value="DUF6560"/>
    <property type="match status" value="1"/>
</dbReference>
<dbReference type="InterPro" id="IPR046690">
    <property type="entry name" value="DUF6560"/>
</dbReference>
<keyword evidence="1" id="KW-0812">Transmembrane</keyword>
<evidence type="ECO:0000313" key="2">
    <source>
        <dbReference type="EMBL" id="ENZ31279.1"/>
    </source>
</evidence>
<sequence length="160" mass="18460">MKIIWLFFMTMAFGIISMITSKKYNLKGELKELRFPTAFSKILYGCFIISMICAIVIMFLYQDIAITVLFLIMAIISALTAWAISKYRIIIEESKIVVIYPFKKKRSVPFSNVEYVEKKESGGYRVVITGEKNITMDAMLVGIDDFIEHLKNKSIQLKNM</sequence>
<proteinExistence type="predicted"/>
<keyword evidence="1" id="KW-0472">Membrane</keyword>
<accession>R0AES2</accession>
<comment type="caution">
    <text evidence="2">The sequence shown here is derived from an EMBL/GenBank/DDBJ whole genome shotgun (WGS) entry which is preliminary data.</text>
</comment>
<gene>
    <name evidence="2" type="ORF">HMPREF1097_05733</name>
</gene>
<organism evidence="2 3">
    <name type="scientific">Enterocloster bolteae 90B8</name>
    <dbReference type="NCBI Taxonomy" id="997897"/>
    <lineage>
        <taxon>Bacteria</taxon>
        <taxon>Bacillati</taxon>
        <taxon>Bacillota</taxon>
        <taxon>Clostridia</taxon>
        <taxon>Lachnospirales</taxon>
        <taxon>Lachnospiraceae</taxon>
        <taxon>Enterocloster</taxon>
    </lineage>
</organism>
<dbReference type="RefSeq" id="WP_002570949.1">
    <property type="nucleotide sequence ID" value="NZ_KB851143.1"/>
</dbReference>
<evidence type="ECO:0000313" key="3">
    <source>
        <dbReference type="Proteomes" id="UP000013041"/>
    </source>
</evidence>
<feature type="transmembrane region" description="Helical" evidence="1">
    <location>
        <begin position="6"/>
        <end position="21"/>
    </location>
</feature>
<keyword evidence="1" id="KW-1133">Transmembrane helix</keyword>
<dbReference type="HOGENOM" id="CLU_1649151_0_0_9"/>
<evidence type="ECO:0000256" key="1">
    <source>
        <dbReference type="SAM" id="Phobius"/>
    </source>
</evidence>
<feature type="transmembrane region" description="Helical" evidence="1">
    <location>
        <begin position="67"/>
        <end position="85"/>
    </location>
</feature>